<feature type="transmembrane region" description="Helical" evidence="1">
    <location>
        <begin position="48"/>
        <end position="67"/>
    </location>
</feature>
<protein>
    <recommendedName>
        <fullName evidence="4">DUF998 domain-containing protein</fullName>
    </recommendedName>
</protein>
<feature type="transmembrane region" description="Helical" evidence="1">
    <location>
        <begin position="129"/>
        <end position="150"/>
    </location>
</feature>
<keyword evidence="3" id="KW-1185">Reference proteome</keyword>
<reference evidence="2 3" key="1">
    <citation type="submission" date="2024-05" db="EMBL/GenBank/DDBJ databases">
        <authorList>
            <person name="Zhao H."/>
            <person name="Xu Y."/>
            <person name="Lin S."/>
            <person name="Spain J.C."/>
            <person name="Zhou N.-Y."/>
        </authorList>
    </citation>
    <scope>NUCLEOTIDE SEQUENCE [LARGE SCALE GENOMIC DNA]</scope>
    <source>
        <strain evidence="2 3">NEAU-NG30</strain>
    </source>
</reference>
<dbReference type="EMBL" id="JBDZYD010000006">
    <property type="protein sequence ID" value="MEQ0560996.1"/>
    <property type="molecule type" value="Genomic_DNA"/>
</dbReference>
<keyword evidence="1" id="KW-0812">Transmembrane</keyword>
<keyword evidence="1" id="KW-1133">Transmembrane helix</keyword>
<accession>A0ABV0LFC2</accession>
<feature type="transmembrane region" description="Helical" evidence="1">
    <location>
        <begin position="7"/>
        <end position="28"/>
    </location>
</feature>
<feature type="transmembrane region" description="Helical" evidence="1">
    <location>
        <begin position="79"/>
        <end position="97"/>
    </location>
</feature>
<dbReference type="RefSeq" id="WP_348952196.1">
    <property type="nucleotide sequence ID" value="NZ_JBDZYD010000006.1"/>
</dbReference>
<evidence type="ECO:0008006" key="4">
    <source>
        <dbReference type="Google" id="ProtNLM"/>
    </source>
</evidence>
<evidence type="ECO:0000313" key="3">
    <source>
        <dbReference type="Proteomes" id="UP001440984"/>
    </source>
</evidence>
<feature type="transmembrane region" description="Helical" evidence="1">
    <location>
        <begin position="156"/>
        <end position="178"/>
    </location>
</feature>
<proteinExistence type="predicted"/>
<name>A0ABV0LFC2_9PSEU</name>
<keyword evidence="1" id="KW-0472">Membrane</keyword>
<organism evidence="2 3">
    <name type="scientific">Amycolatopsis melonis</name>
    <dbReference type="NCBI Taxonomy" id="3156488"/>
    <lineage>
        <taxon>Bacteria</taxon>
        <taxon>Bacillati</taxon>
        <taxon>Actinomycetota</taxon>
        <taxon>Actinomycetes</taxon>
        <taxon>Pseudonocardiales</taxon>
        <taxon>Pseudonocardiaceae</taxon>
        <taxon>Amycolatopsis</taxon>
    </lineage>
</organism>
<evidence type="ECO:0000313" key="2">
    <source>
        <dbReference type="EMBL" id="MEQ0560996.1"/>
    </source>
</evidence>
<feature type="transmembrane region" description="Helical" evidence="1">
    <location>
        <begin position="103"/>
        <end position="122"/>
    </location>
</feature>
<dbReference type="Proteomes" id="UP001440984">
    <property type="component" value="Unassembled WGS sequence"/>
</dbReference>
<comment type="caution">
    <text evidence="2">The sequence shown here is derived from an EMBL/GenBank/DDBJ whole genome shotgun (WGS) entry which is preliminary data.</text>
</comment>
<gene>
    <name evidence="2" type="ORF">ABJI51_18075</name>
</gene>
<sequence>MRTARIASILLVGAGLITYSGWLLEFFVPTGVSPVRDPVDALLTGPPVFRIVLAVSGISFFLAGPPLRRLAPVQWQSRIGAMSVSVFGALVLGYAAVPGNVVLSLLLNAVFVVGAASLVLWWPPGWRRIAVVGLVLVLATWLAVLVAGVFGEFEGVFTRLQLVVRVALLGAGAGYVLLTSGSQQAHRDG</sequence>
<evidence type="ECO:0000256" key="1">
    <source>
        <dbReference type="SAM" id="Phobius"/>
    </source>
</evidence>